<dbReference type="KEGG" id="xpe:BJD13_16310"/>
<evidence type="ECO:0008006" key="7">
    <source>
        <dbReference type="Google" id="ProtNLM"/>
    </source>
</evidence>
<evidence type="ECO:0000313" key="2">
    <source>
        <dbReference type="EMBL" id="NEL75152.1"/>
    </source>
</evidence>
<reference evidence="3 5" key="2">
    <citation type="submission" date="2018-02" db="EMBL/GenBank/DDBJ databases">
        <title>Characterization of Xanthomonas diversity in transplant houses and field plants.</title>
        <authorList>
            <person name="Abrahamian P."/>
            <person name="Timilsina S."/>
            <person name="Minsavage G.V."/>
            <person name="Goss E.M."/>
            <person name="Jones J.B."/>
            <person name="Vallad G.E."/>
        </authorList>
    </citation>
    <scope>NUCLEOTIDE SEQUENCE [LARGE SCALE GENOMIC DNA]</scope>
    <source>
        <strain evidence="3 5">GEV2132</strain>
    </source>
</reference>
<sequence length="239" mass="26368">METMSSEIYEKTNAARDELFGSLGKVDPDVIAHAINPAFMGGPSWPALRQAFSVIRTSNSIRVASNGLSDPFDDVEEPNNGYRLEIIAETKEKLTGDIAGSWLFKLVYALSQQAACSGQIADFIERHGVITMELFAQDCGLEDFQNEHGMVGVMIGVEHPELPKKIQFPAEDVFLAAVQILKPDELAYVAEKRAEGRNHLHSLMKSSGQYHFVSPGRGSLLEHGAKPSKKAWWNYFGKG</sequence>
<name>A0A0G9AS32_XANPE</name>
<reference evidence="1 4" key="1">
    <citation type="submission" date="2015-02" db="EMBL/GenBank/DDBJ databases">
        <title>Whole genome sequencing of multiple isolates of three species of pepper and tomato-infecting xanthomonads reveals genetic diversity in field strains and pinpoints effectors responsible for host specificity.</title>
        <authorList>
            <person name="Schwartz A."/>
            <person name="Dahlbeck D."/>
            <person name="Staskawicz B."/>
            <person name="Bart R."/>
            <person name="Potnis N."/>
            <person name="Minsavage G."/>
            <person name="Timilsina S."/>
            <person name="Goss E."/>
            <person name="Jones J."/>
            <person name="Vallad G."/>
            <person name="Barak J."/>
            <person name="Miller S."/>
            <person name="Ritchie D."/>
            <person name="Martins J.Jr."/>
            <person name="Patane J.S."/>
            <person name="Setubal J.C."/>
        </authorList>
    </citation>
    <scope>NUCLEOTIDE SEQUENCE [LARGE SCALE GENOMIC DNA]</scope>
    <source>
        <strain evidence="1 4">Xp3-15</strain>
    </source>
</reference>
<organism evidence="2 6">
    <name type="scientific">Xanthomonas perforans</name>
    <dbReference type="NCBI Taxonomy" id="442694"/>
    <lineage>
        <taxon>Bacteria</taxon>
        <taxon>Pseudomonadati</taxon>
        <taxon>Pseudomonadota</taxon>
        <taxon>Gammaproteobacteria</taxon>
        <taxon>Lysobacterales</taxon>
        <taxon>Lysobacteraceae</taxon>
        <taxon>Xanthomonas</taxon>
    </lineage>
</organism>
<evidence type="ECO:0000313" key="4">
    <source>
        <dbReference type="Proteomes" id="UP000035369"/>
    </source>
</evidence>
<gene>
    <name evidence="3" type="ORF">DB769_22465</name>
    <name evidence="2" type="ORF">G3W61_02590</name>
    <name evidence="1" type="ORF">XP315_13140</name>
</gene>
<dbReference type="Proteomes" id="UP000471082">
    <property type="component" value="Unassembled WGS sequence"/>
</dbReference>
<accession>A0A0G9AS32</accession>
<evidence type="ECO:0000313" key="5">
    <source>
        <dbReference type="Proteomes" id="UP000289372"/>
    </source>
</evidence>
<evidence type="ECO:0000313" key="3">
    <source>
        <dbReference type="EMBL" id="RXD48410.1"/>
    </source>
</evidence>
<reference evidence="2 6" key="3">
    <citation type="submission" date="2019-11" db="EMBL/GenBank/DDBJ databases">
        <title>Genome-resolved metagenomics to study the prevalence of co-infection and intraspecific heterogeneity among plant pathogen metapopulations.</title>
        <authorList>
            <person name="Newberry E."/>
            <person name="Bhandari R."/>
            <person name="Kemble J."/>
            <person name="Sikora E."/>
            <person name="Potnis N."/>
        </authorList>
    </citation>
    <scope>NUCLEOTIDE SEQUENCE [LARGE SCALE GENOMIC DNA]</scope>
    <source>
        <strain evidence="2">Xp_Tom_Tuscaloosa_18b</strain>
    </source>
</reference>
<evidence type="ECO:0000313" key="1">
    <source>
        <dbReference type="EMBL" id="KLC04540.1"/>
    </source>
</evidence>
<dbReference type="Proteomes" id="UP000289372">
    <property type="component" value="Unassembled WGS sequence"/>
</dbReference>
<dbReference type="EMBL" id="JZUY01000042">
    <property type="protein sequence ID" value="KLC04540.1"/>
    <property type="molecule type" value="Genomic_DNA"/>
</dbReference>
<dbReference type="Proteomes" id="UP000035369">
    <property type="component" value="Unassembled WGS sequence"/>
</dbReference>
<keyword evidence="4" id="KW-1185">Reference proteome</keyword>
<evidence type="ECO:0000313" key="6">
    <source>
        <dbReference type="Proteomes" id="UP000471082"/>
    </source>
</evidence>
<dbReference type="EMBL" id="JAAGYU010000006">
    <property type="protein sequence ID" value="NEL75152.1"/>
    <property type="molecule type" value="Genomic_DNA"/>
</dbReference>
<dbReference type="AlphaFoldDB" id="A0A0G9AS32"/>
<proteinExistence type="predicted"/>
<comment type="caution">
    <text evidence="2">The sequence shown here is derived from an EMBL/GenBank/DDBJ whole genome shotgun (WGS) entry which is preliminary data.</text>
</comment>
<dbReference type="EMBL" id="PUUL01000167">
    <property type="protein sequence ID" value="RXD48410.1"/>
    <property type="molecule type" value="Genomic_DNA"/>
</dbReference>
<protein>
    <recommendedName>
        <fullName evidence="7">Suppressor of fused-like domain-containing protein</fullName>
    </recommendedName>
</protein>